<evidence type="ECO:0000256" key="1">
    <source>
        <dbReference type="ARBA" id="ARBA00004123"/>
    </source>
</evidence>
<dbReference type="Gene3D" id="1.20.5.170">
    <property type="match status" value="1"/>
</dbReference>
<dbReference type="OrthoDB" id="4156732at2759"/>
<dbReference type="HOGENOM" id="CLU_076384_0_0_1"/>
<evidence type="ECO:0000313" key="5">
    <source>
        <dbReference type="EMBL" id="EXJ74506.1"/>
    </source>
</evidence>
<feature type="region of interest" description="Disordered" evidence="3">
    <location>
        <begin position="74"/>
        <end position="152"/>
    </location>
</feature>
<dbReference type="RefSeq" id="XP_007741606.1">
    <property type="nucleotide sequence ID" value="XM_007743416.1"/>
</dbReference>
<protein>
    <recommendedName>
        <fullName evidence="4">BZIP domain-containing protein</fullName>
    </recommendedName>
</protein>
<feature type="region of interest" description="Disordered" evidence="3">
    <location>
        <begin position="241"/>
        <end position="260"/>
    </location>
</feature>
<dbReference type="InterPro" id="IPR050936">
    <property type="entry name" value="AP-1-like"/>
</dbReference>
<dbReference type="InterPro" id="IPR046347">
    <property type="entry name" value="bZIP_sf"/>
</dbReference>
<evidence type="ECO:0000256" key="3">
    <source>
        <dbReference type="SAM" id="MobiDB-lite"/>
    </source>
</evidence>
<dbReference type="GO" id="GO:0001228">
    <property type="term" value="F:DNA-binding transcription activator activity, RNA polymerase II-specific"/>
    <property type="evidence" value="ECO:0007669"/>
    <property type="project" value="TreeGrafter"/>
</dbReference>
<name>W9XC55_9EURO</name>
<keyword evidence="6" id="KW-1185">Reference proteome</keyword>
<evidence type="ECO:0000313" key="6">
    <source>
        <dbReference type="Proteomes" id="UP000019471"/>
    </source>
</evidence>
<dbReference type="SMART" id="SM00338">
    <property type="entry name" value="BRLZ"/>
    <property type="match status" value="1"/>
</dbReference>
<dbReference type="STRING" id="1182543.W9XC55"/>
<dbReference type="InterPro" id="IPR004827">
    <property type="entry name" value="bZIP"/>
</dbReference>
<accession>W9XC55</accession>
<dbReference type="PANTHER" id="PTHR40621">
    <property type="entry name" value="TRANSCRIPTION FACTOR KAPC-RELATED"/>
    <property type="match status" value="1"/>
</dbReference>
<feature type="domain" description="BZIP" evidence="4">
    <location>
        <begin position="134"/>
        <end position="149"/>
    </location>
</feature>
<dbReference type="SUPFAM" id="SSF57959">
    <property type="entry name" value="Leucine zipper domain"/>
    <property type="match status" value="1"/>
</dbReference>
<proteinExistence type="predicted"/>
<gene>
    <name evidence="5" type="ORF">A1O5_02802</name>
</gene>
<dbReference type="PROSITE" id="PS00036">
    <property type="entry name" value="BZIP_BASIC"/>
    <property type="match status" value="1"/>
</dbReference>
<dbReference type="EMBL" id="AMGX01000003">
    <property type="protein sequence ID" value="EXJ74506.1"/>
    <property type="molecule type" value="Genomic_DNA"/>
</dbReference>
<dbReference type="Proteomes" id="UP000019471">
    <property type="component" value="Unassembled WGS sequence"/>
</dbReference>
<dbReference type="PANTHER" id="PTHR40621:SF6">
    <property type="entry name" value="AP-1-LIKE TRANSCRIPTION FACTOR YAP1-RELATED"/>
    <property type="match status" value="1"/>
</dbReference>
<dbReference type="GeneID" id="19187533"/>
<comment type="subcellular location">
    <subcellularLocation>
        <location evidence="1">Nucleus</location>
    </subcellularLocation>
</comment>
<dbReference type="CDD" id="cd14688">
    <property type="entry name" value="bZIP_YAP"/>
    <property type="match status" value="1"/>
</dbReference>
<dbReference type="GO" id="GO:0090575">
    <property type="term" value="C:RNA polymerase II transcription regulator complex"/>
    <property type="evidence" value="ECO:0007669"/>
    <property type="project" value="TreeGrafter"/>
</dbReference>
<evidence type="ECO:0000259" key="4">
    <source>
        <dbReference type="PROSITE" id="PS00036"/>
    </source>
</evidence>
<evidence type="ECO:0000256" key="2">
    <source>
        <dbReference type="ARBA" id="ARBA00023242"/>
    </source>
</evidence>
<keyword evidence="2" id="KW-0539">Nucleus</keyword>
<sequence length="275" mass="30675">MNVPRMDNPSDSSSFATSELYLVDLGEFDNLDLLDDFHQFGNMDVSDMLLGDGDGCLVKNGSKMISDVEISAIDQPATSTSTDSEQSAESSTKMVSQVAMPSKSVHSEELRVSQKMPLSFDRLKQKSNKTGLQRRRAQNRASQRAFRERKEKHLRSLKSTLTDLGEKHQRLLVSYSRQSEVVMKLKGRIADLHAQIAAFSASSEQDTTNLIFRVQRPHTPDFQQFDAFSFSSTSAQASHHRVFSQSRASDGNGLDKLPSLEASNLPEFEDLLNLP</sequence>
<comment type="caution">
    <text evidence="5">The sequence shown here is derived from an EMBL/GenBank/DDBJ whole genome shotgun (WGS) entry which is preliminary data.</text>
</comment>
<organism evidence="5 6">
    <name type="scientific">Cladophialophora psammophila CBS 110553</name>
    <dbReference type="NCBI Taxonomy" id="1182543"/>
    <lineage>
        <taxon>Eukaryota</taxon>
        <taxon>Fungi</taxon>
        <taxon>Dikarya</taxon>
        <taxon>Ascomycota</taxon>
        <taxon>Pezizomycotina</taxon>
        <taxon>Eurotiomycetes</taxon>
        <taxon>Chaetothyriomycetidae</taxon>
        <taxon>Chaetothyriales</taxon>
        <taxon>Herpotrichiellaceae</taxon>
        <taxon>Cladophialophora</taxon>
    </lineage>
</organism>
<dbReference type="GO" id="GO:0000976">
    <property type="term" value="F:transcription cis-regulatory region binding"/>
    <property type="evidence" value="ECO:0007669"/>
    <property type="project" value="InterPro"/>
</dbReference>
<feature type="compositionally biased region" description="Polar residues" evidence="3">
    <location>
        <begin position="76"/>
        <end position="95"/>
    </location>
</feature>
<reference evidence="5 6" key="1">
    <citation type="submission" date="2013-03" db="EMBL/GenBank/DDBJ databases">
        <title>The Genome Sequence of Cladophialophora psammophila CBS 110553.</title>
        <authorList>
            <consortium name="The Broad Institute Genomics Platform"/>
            <person name="Cuomo C."/>
            <person name="de Hoog S."/>
            <person name="Gorbushina A."/>
            <person name="Walker B."/>
            <person name="Young S.K."/>
            <person name="Zeng Q."/>
            <person name="Gargeya S."/>
            <person name="Fitzgerald M."/>
            <person name="Haas B."/>
            <person name="Abouelleil A."/>
            <person name="Allen A.W."/>
            <person name="Alvarado L."/>
            <person name="Arachchi H.M."/>
            <person name="Berlin A.M."/>
            <person name="Chapman S.B."/>
            <person name="Gainer-Dewar J."/>
            <person name="Goldberg J."/>
            <person name="Griggs A."/>
            <person name="Gujja S."/>
            <person name="Hansen M."/>
            <person name="Howarth C."/>
            <person name="Imamovic A."/>
            <person name="Ireland A."/>
            <person name="Larimer J."/>
            <person name="McCowan C."/>
            <person name="Murphy C."/>
            <person name="Pearson M."/>
            <person name="Poon T.W."/>
            <person name="Priest M."/>
            <person name="Roberts A."/>
            <person name="Saif S."/>
            <person name="Shea T."/>
            <person name="Sisk P."/>
            <person name="Sykes S."/>
            <person name="Wortman J."/>
            <person name="Nusbaum C."/>
            <person name="Birren B."/>
        </authorList>
    </citation>
    <scope>NUCLEOTIDE SEQUENCE [LARGE SCALE GENOMIC DNA]</scope>
    <source>
        <strain evidence="5 6">CBS 110553</strain>
    </source>
</reference>
<dbReference type="AlphaFoldDB" id="W9XC55"/>